<gene>
    <name evidence="9" type="ORF">ACFP2T_09180</name>
</gene>
<evidence type="ECO:0000256" key="6">
    <source>
        <dbReference type="ARBA" id="ARBA00023136"/>
    </source>
</evidence>
<keyword evidence="4 7" id="KW-0812">Transmembrane</keyword>
<comment type="similarity">
    <text evidence="7">Belongs to the binding-protein-dependent transport system permease family.</text>
</comment>
<keyword evidence="10" id="KW-1185">Reference proteome</keyword>
<dbReference type="Proteomes" id="UP001596203">
    <property type="component" value="Unassembled WGS sequence"/>
</dbReference>
<dbReference type="RefSeq" id="WP_377419669.1">
    <property type="nucleotide sequence ID" value="NZ_JBHSPR010000007.1"/>
</dbReference>
<protein>
    <submittedName>
        <fullName evidence="9">ABC transporter permease</fullName>
    </submittedName>
</protein>
<evidence type="ECO:0000259" key="8">
    <source>
        <dbReference type="PROSITE" id="PS50928"/>
    </source>
</evidence>
<dbReference type="EMBL" id="JBHSPR010000007">
    <property type="protein sequence ID" value="MFC6016370.1"/>
    <property type="molecule type" value="Genomic_DNA"/>
</dbReference>
<dbReference type="Gene3D" id="1.10.3720.10">
    <property type="entry name" value="MetI-like"/>
    <property type="match status" value="1"/>
</dbReference>
<keyword evidence="5 7" id="KW-1133">Transmembrane helix</keyword>
<keyword evidence="3" id="KW-1003">Cell membrane</keyword>
<evidence type="ECO:0000256" key="4">
    <source>
        <dbReference type="ARBA" id="ARBA00022692"/>
    </source>
</evidence>
<dbReference type="PROSITE" id="PS50928">
    <property type="entry name" value="ABC_TM1"/>
    <property type="match status" value="1"/>
</dbReference>
<feature type="transmembrane region" description="Helical" evidence="7">
    <location>
        <begin position="125"/>
        <end position="147"/>
    </location>
</feature>
<comment type="subcellular location">
    <subcellularLocation>
        <location evidence="1 7">Cell membrane</location>
        <topology evidence="1 7">Multi-pass membrane protein</topology>
    </subcellularLocation>
</comment>
<dbReference type="PANTHER" id="PTHR30151">
    <property type="entry name" value="ALKANE SULFONATE ABC TRANSPORTER-RELATED, MEMBRANE SUBUNIT"/>
    <property type="match status" value="1"/>
</dbReference>
<reference evidence="10" key="1">
    <citation type="journal article" date="2019" name="Int. J. Syst. Evol. Microbiol.">
        <title>The Global Catalogue of Microorganisms (GCM) 10K type strain sequencing project: providing services to taxonomists for standard genome sequencing and annotation.</title>
        <authorList>
            <consortium name="The Broad Institute Genomics Platform"/>
            <consortium name="The Broad Institute Genome Sequencing Center for Infectious Disease"/>
            <person name="Wu L."/>
            <person name="Ma J."/>
        </authorList>
    </citation>
    <scope>NUCLEOTIDE SEQUENCE [LARGE SCALE GENOMIC DNA]</scope>
    <source>
        <strain evidence="10">ZS-35-S2</strain>
    </source>
</reference>
<keyword evidence="2 7" id="KW-0813">Transport</keyword>
<feature type="transmembrane region" description="Helical" evidence="7">
    <location>
        <begin position="94"/>
        <end position="113"/>
    </location>
</feature>
<dbReference type="PANTHER" id="PTHR30151:SF40">
    <property type="entry name" value="TRANSPORT SYSTEM INTEGRAL MEMBRANE PROTEIN"/>
    <property type="match status" value="1"/>
</dbReference>
<evidence type="ECO:0000313" key="9">
    <source>
        <dbReference type="EMBL" id="MFC6016370.1"/>
    </source>
</evidence>
<evidence type="ECO:0000256" key="7">
    <source>
        <dbReference type="RuleBase" id="RU363032"/>
    </source>
</evidence>
<feature type="transmembrane region" description="Helical" evidence="7">
    <location>
        <begin position="153"/>
        <end position="172"/>
    </location>
</feature>
<feature type="transmembrane region" description="Helical" evidence="7">
    <location>
        <begin position="37"/>
        <end position="54"/>
    </location>
</feature>
<evidence type="ECO:0000256" key="5">
    <source>
        <dbReference type="ARBA" id="ARBA00022989"/>
    </source>
</evidence>
<feature type="domain" description="ABC transmembrane type-1" evidence="8">
    <location>
        <begin position="87"/>
        <end position="266"/>
    </location>
</feature>
<name>A0ABW1K4L9_9ACTN</name>
<feature type="transmembrane region" description="Helical" evidence="7">
    <location>
        <begin position="193"/>
        <end position="211"/>
    </location>
</feature>
<accession>A0ABW1K4L9</accession>
<feature type="transmembrane region" description="Helical" evidence="7">
    <location>
        <begin position="250"/>
        <end position="271"/>
    </location>
</feature>
<evidence type="ECO:0000256" key="3">
    <source>
        <dbReference type="ARBA" id="ARBA00022475"/>
    </source>
</evidence>
<evidence type="ECO:0000256" key="2">
    <source>
        <dbReference type="ARBA" id="ARBA00022448"/>
    </source>
</evidence>
<comment type="caution">
    <text evidence="9">The sequence shown here is derived from an EMBL/GenBank/DDBJ whole genome shotgun (WGS) entry which is preliminary data.</text>
</comment>
<dbReference type="InterPro" id="IPR000515">
    <property type="entry name" value="MetI-like"/>
</dbReference>
<evidence type="ECO:0000313" key="10">
    <source>
        <dbReference type="Proteomes" id="UP001596203"/>
    </source>
</evidence>
<proteinExistence type="inferred from homology"/>
<dbReference type="Pfam" id="PF00528">
    <property type="entry name" value="BPD_transp_1"/>
    <property type="match status" value="1"/>
</dbReference>
<sequence length="284" mass="30543">MTTDTIGKAPATDPKRVDGNHIESLAVSRFAPFKSTVITLVNLTIFFTLWELLARAEVINPLFFPQASDVFTAMYTGFADGTIWPELRHSLSNFLIGLTISAAIGIPVGLLMGASRIADLILSPYVWAMTSLPRVALIPLLILILGFGNSMQLTIIVLSAVFPIMVNCMAGVKTVEPSLLRAGETFGANRPEIYLKVILPYTLPFVIAGVNQGIARGLVGMLIGELLGGGGNGLGFLLDQAGEQFDAPMLYATLLLLAVISVGLVQSMRWLEQRAAPWRDASRA</sequence>
<keyword evidence="6 7" id="KW-0472">Membrane</keyword>
<organism evidence="9 10">
    <name type="scientific">Plantactinospora solaniradicis</name>
    <dbReference type="NCBI Taxonomy" id="1723736"/>
    <lineage>
        <taxon>Bacteria</taxon>
        <taxon>Bacillati</taxon>
        <taxon>Actinomycetota</taxon>
        <taxon>Actinomycetes</taxon>
        <taxon>Micromonosporales</taxon>
        <taxon>Micromonosporaceae</taxon>
        <taxon>Plantactinospora</taxon>
    </lineage>
</organism>
<dbReference type="SUPFAM" id="SSF161098">
    <property type="entry name" value="MetI-like"/>
    <property type="match status" value="1"/>
</dbReference>
<dbReference type="CDD" id="cd06261">
    <property type="entry name" value="TM_PBP2"/>
    <property type="match status" value="1"/>
</dbReference>
<dbReference type="InterPro" id="IPR035906">
    <property type="entry name" value="MetI-like_sf"/>
</dbReference>
<evidence type="ECO:0000256" key="1">
    <source>
        <dbReference type="ARBA" id="ARBA00004651"/>
    </source>
</evidence>